<comment type="similarity">
    <text evidence="1">Belongs to the beta type-B retroviral polymerase family. HERV class-II K(HML-2) pol subfamily.</text>
</comment>
<sequence length="1031" mass="114148">MAVPTLRCRPLKKNYIDSRAVNGQTLDTLGTIDMTFHLGQTSWRHTFHVLRESTQAVLLGLDFLAENRALLDLGRGVLEIGGASLPLLYQTQLIPKCCNVSLADSIVLPPLSEALVPVHVRSPGGATKPVTDFEGYLEPNVPDSAGLVVAHTVANVKNGITVARVLNPTGKAVELKPGLYLGEFYPVQESDIVATPLPSSSGKAGEASVDSSAMIGDSPISEEQKAQLLQLLSCFSDSNNVQRAEIERQVARLLAEGLVEESYSPWASPVVLVKKKGGQWRFCIDYRRLNAVTIKDSHPLPRVDDSLDALAGSLWFSTLDFSNGYWQVEVAEEDREKTAFTTGRGLYQWRAMPMGLSNSPATFQRMMELVLRGLPWHICLVYLDDILIYSRTFEDHLSHLQEVLTRIQSAGLKLNSSKCHFVRDHVVFLGHVVSRDGLHPDPRNTEKVRTWPTPTTVSEVRAFVGLCSYYRRFVQNFSQHAAPLNRLASKNVPFEWTPECEAAFVFLKRCLSGSPIVVLPDFSLPFKICTDASKDAVGAVLAQDKAGVEGVVAYASQALTHAQKQWSTFDRELWAIVWAVREFKHYVGMSVFTIVTDHRPLLGLRNMTLDNDPTGRRGRWILELDPFNWSIIHKDGSRHLNADALSRRPADPTGPAPGVVNVVEPGGADCTKHANDLLPPASPTPLYSLCCDEARLRSLQRADPDISTVLEWLVKDISRPPKGQMKGSSLYLRKLWAEFDRFSVDNGLLCRTDTHPFGSCRRWSSHPPWCQNCFSISTGDQLRHISRWNVSGKRQGSPSIGLLCSETLGGGVSSVGPARPAGRQFLNRGHPWGLCSTRFSPFYLMHGREARVPADVLASPPAQEAERPGSVSEYVTVLVKRLESAFDIARLCATDATAKQKLYYDEAACHRPYRVGSLVWLNNPTESRTKLAPHWKGPYQVVQVFPTSGGPVLTYSIVNPLVPLERAQVVHHDRLKPYTLPLPSQAPVSPTVVLETSPKNDEGVHIEPAQPMQSRTGRVLRAPSHLRDYVT</sequence>
<keyword evidence="6" id="KW-0378">Hydrolase</keyword>
<dbReference type="Gene3D" id="3.30.70.270">
    <property type="match status" value="2"/>
</dbReference>
<dbReference type="Pfam" id="PF17919">
    <property type="entry name" value="RT_RNaseH_2"/>
    <property type="match status" value="1"/>
</dbReference>
<protein>
    <recommendedName>
        <fullName evidence="2">ribonuclease H</fullName>
        <ecNumber evidence="2">3.1.26.4</ecNumber>
    </recommendedName>
</protein>
<dbReference type="PANTHER" id="PTHR37984:SF5">
    <property type="entry name" value="PROTEIN NYNRIN-LIKE"/>
    <property type="match status" value="1"/>
</dbReference>
<gene>
    <name evidence="10" type="ORF">WMY93_009717</name>
</gene>
<dbReference type="InterPro" id="IPR000477">
    <property type="entry name" value="RT_dom"/>
</dbReference>
<dbReference type="GO" id="GO:0016779">
    <property type="term" value="F:nucleotidyltransferase activity"/>
    <property type="evidence" value="ECO:0007669"/>
    <property type="project" value="UniProtKB-KW"/>
</dbReference>
<evidence type="ECO:0000256" key="7">
    <source>
        <dbReference type="ARBA" id="ARBA00023268"/>
    </source>
</evidence>
<dbReference type="Gene3D" id="3.10.10.10">
    <property type="entry name" value="HIV Type 1 Reverse Transcriptase, subunit A, domain 1"/>
    <property type="match status" value="1"/>
</dbReference>
<evidence type="ECO:0000256" key="1">
    <source>
        <dbReference type="ARBA" id="ARBA00010879"/>
    </source>
</evidence>
<evidence type="ECO:0000256" key="3">
    <source>
        <dbReference type="ARBA" id="ARBA00022679"/>
    </source>
</evidence>
<keyword evidence="7" id="KW-0511">Multifunctional enzyme</keyword>
<evidence type="ECO:0000313" key="11">
    <source>
        <dbReference type="Proteomes" id="UP001460270"/>
    </source>
</evidence>
<dbReference type="Gene3D" id="2.30.30.850">
    <property type="match status" value="1"/>
</dbReference>
<dbReference type="GO" id="GO:0004523">
    <property type="term" value="F:RNA-DNA hybrid ribonuclease activity"/>
    <property type="evidence" value="ECO:0007669"/>
    <property type="project" value="UniProtKB-EC"/>
</dbReference>
<dbReference type="PANTHER" id="PTHR37984">
    <property type="entry name" value="PROTEIN CBG26694"/>
    <property type="match status" value="1"/>
</dbReference>
<dbReference type="Proteomes" id="UP001460270">
    <property type="component" value="Unassembled WGS sequence"/>
</dbReference>
<keyword evidence="6" id="KW-0255">Endonuclease</keyword>
<dbReference type="PROSITE" id="PS50878">
    <property type="entry name" value="RT_POL"/>
    <property type="match status" value="1"/>
</dbReference>
<dbReference type="InterPro" id="IPR050951">
    <property type="entry name" value="Retrovirus_Pol_polyprotein"/>
</dbReference>
<dbReference type="Pfam" id="PF00078">
    <property type="entry name" value="RVT_1"/>
    <property type="match status" value="1"/>
</dbReference>
<feature type="region of interest" description="Disordered" evidence="8">
    <location>
        <begin position="1011"/>
        <end position="1031"/>
    </location>
</feature>
<feature type="domain" description="Reverse transcriptase" evidence="9">
    <location>
        <begin position="254"/>
        <end position="433"/>
    </location>
</feature>
<dbReference type="FunFam" id="3.30.70.270:FF:000020">
    <property type="entry name" value="Transposon Tf2-6 polyprotein-like Protein"/>
    <property type="match status" value="1"/>
</dbReference>
<evidence type="ECO:0000256" key="4">
    <source>
        <dbReference type="ARBA" id="ARBA00022695"/>
    </source>
</evidence>
<accession>A0AAW0PL93</accession>
<evidence type="ECO:0000313" key="10">
    <source>
        <dbReference type="EMBL" id="KAK7922815.1"/>
    </source>
</evidence>
<dbReference type="SUPFAM" id="SSF56672">
    <property type="entry name" value="DNA/RNA polymerases"/>
    <property type="match status" value="1"/>
</dbReference>
<dbReference type="CDD" id="cd09274">
    <property type="entry name" value="RNase_HI_RT_Ty3"/>
    <property type="match status" value="1"/>
</dbReference>
<keyword evidence="11" id="KW-1185">Reference proteome</keyword>
<evidence type="ECO:0000256" key="6">
    <source>
        <dbReference type="ARBA" id="ARBA00022759"/>
    </source>
</evidence>
<dbReference type="EC" id="3.1.26.4" evidence="2"/>
<keyword evidence="3" id="KW-0808">Transferase</keyword>
<dbReference type="FunFam" id="3.10.20.370:FF:000001">
    <property type="entry name" value="Retrovirus-related Pol polyprotein from transposon 17.6-like protein"/>
    <property type="match status" value="1"/>
</dbReference>
<evidence type="ECO:0000256" key="8">
    <source>
        <dbReference type="SAM" id="MobiDB-lite"/>
    </source>
</evidence>
<dbReference type="InterPro" id="IPR041577">
    <property type="entry name" value="RT_RNaseH_2"/>
</dbReference>
<keyword evidence="4" id="KW-0548">Nucleotidyltransferase</keyword>
<dbReference type="InterPro" id="IPR043502">
    <property type="entry name" value="DNA/RNA_pol_sf"/>
</dbReference>
<evidence type="ECO:0000259" key="9">
    <source>
        <dbReference type="PROSITE" id="PS50878"/>
    </source>
</evidence>
<organism evidence="10 11">
    <name type="scientific">Mugilogobius chulae</name>
    <name type="common">yellowstripe goby</name>
    <dbReference type="NCBI Taxonomy" id="88201"/>
    <lineage>
        <taxon>Eukaryota</taxon>
        <taxon>Metazoa</taxon>
        <taxon>Chordata</taxon>
        <taxon>Craniata</taxon>
        <taxon>Vertebrata</taxon>
        <taxon>Euteleostomi</taxon>
        <taxon>Actinopterygii</taxon>
        <taxon>Neopterygii</taxon>
        <taxon>Teleostei</taxon>
        <taxon>Neoteleostei</taxon>
        <taxon>Acanthomorphata</taxon>
        <taxon>Gobiaria</taxon>
        <taxon>Gobiiformes</taxon>
        <taxon>Gobioidei</taxon>
        <taxon>Gobiidae</taxon>
        <taxon>Gobionellinae</taxon>
        <taxon>Mugilogobius</taxon>
    </lineage>
</organism>
<dbReference type="CDD" id="cd01647">
    <property type="entry name" value="RT_LTR"/>
    <property type="match status" value="1"/>
</dbReference>
<dbReference type="Gene3D" id="2.40.70.10">
    <property type="entry name" value="Acid Proteases"/>
    <property type="match status" value="1"/>
</dbReference>
<evidence type="ECO:0000256" key="5">
    <source>
        <dbReference type="ARBA" id="ARBA00022722"/>
    </source>
</evidence>
<comment type="caution">
    <text evidence="10">The sequence shown here is derived from an EMBL/GenBank/DDBJ whole genome shotgun (WGS) entry which is preliminary data.</text>
</comment>
<name>A0AAW0PL93_9GOBI</name>
<proteinExistence type="inferred from homology"/>
<dbReference type="AlphaFoldDB" id="A0AAW0PL93"/>
<dbReference type="InterPro" id="IPR043128">
    <property type="entry name" value="Rev_trsase/Diguanyl_cyclase"/>
</dbReference>
<keyword evidence="5" id="KW-0540">Nuclease</keyword>
<dbReference type="EMBL" id="JBBPFD010000006">
    <property type="protein sequence ID" value="KAK7922815.1"/>
    <property type="molecule type" value="Genomic_DNA"/>
</dbReference>
<dbReference type="InterPro" id="IPR021109">
    <property type="entry name" value="Peptidase_aspartic_dom_sf"/>
</dbReference>
<reference evidence="11" key="1">
    <citation type="submission" date="2024-04" db="EMBL/GenBank/DDBJ databases">
        <title>Salinicola lusitanus LLJ914,a marine bacterium isolated from the Okinawa Trough.</title>
        <authorList>
            <person name="Li J."/>
        </authorList>
    </citation>
    <scope>NUCLEOTIDE SEQUENCE [LARGE SCALE GENOMIC DNA]</scope>
</reference>
<evidence type="ECO:0000256" key="2">
    <source>
        <dbReference type="ARBA" id="ARBA00012180"/>
    </source>
</evidence>